<evidence type="ECO:0000313" key="2">
    <source>
        <dbReference type="EMBL" id="KII66256.1"/>
    </source>
</evidence>
<name>A0A0C2MGF0_THEKT</name>
<sequence length="236" mass="27141">MKKDKNYEGLDEFNPEKGNWELYMSDFPLWASIYGIPPEKHTAALLCAISPKTYSILRILAGDSDLTKMSIEEIEKCGSAYFCPKGLTLLKRYRFGLCVQGPNESFQDFATRLEKASDQCNFGRFIHDALRDAFIFGLNDPKGEIRQFLFIRDGLTFREAVRIAKVFEESEEKKEIKKLTETLQLVSGKIQSLTINRFCNRCGSTEHLRNSCPNINARCTFCERYGHTAKVCRFRN</sequence>
<dbReference type="OMA" id="AINWELA"/>
<proteinExistence type="predicted"/>
<dbReference type="Proteomes" id="UP000031668">
    <property type="component" value="Unassembled WGS sequence"/>
</dbReference>
<feature type="domain" description="CCHC-type" evidence="1">
    <location>
        <begin position="198"/>
        <end position="214"/>
    </location>
</feature>
<reference evidence="2 3" key="1">
    <citation type="journal article" date="2014" name="Genome Biol. Evol.">
        <title>The genome of the myxosporean Thelohanellus kitauei shows adaptations to nutrient acquisition within its fish host.</title>
        <authorList>
            <person name="Yang Y."/>
            <person name="Xiong J."/>
            <person name="Zhou Z."/>
            <person name="Huo F."/>
            <person name="Miao W."/>
            <person name="Ran C."/>
            <person name="Liu Y."/>
            <person name="Zhang J."/>
            <person name="Feng J."/>
            <person name="Wang M."/>
            <person name="Wang M."/>
            <person name="Wang L."/>
            <person name="Yao B."/>
        </authorList>
    </citation>
    <scope>NUCLEOTIDE SEQUENCE [LARGE SCALE GENOMIC DNA]</scope>
    <source>
        <strain evidence="2">Wuqing</strain>
    </source>
</reference>
<comment type="caution">
    <text evidence="2">The sequence shown here is derived from an EMBL/GenBank/DDBJ whole genome shotgun (WGS) entry which is preliminary data.</text>
</comment>
<dbReference type="GO" id="GO:0008270">
    <property type="term" value="F:zinc ion binding"/>
    <property type="evidence" value="ECO:0007669"/>
    <property type="project" value="InterPro"/>
</dbReference>
<dbReference type="SUPFAM" id="SSF57756">
    <property type="entry name" value="Retrovirus zinc finger-like domains"/>
    <property type="match status" value="1"/>
</dbReference>
<gene>
    <name evidence="2" type="ORF">RF11_08261</name>
</gene>
<feature type="domain" description="CCHC-type" evidence="1">
    <location>
        <begin position="218"/>
        <end position="234"/>
    </location>
</feature>
<dbReference type="GO" id="GO:0003676">
    <property type="term" value="F:nucleic acid binding"/>
    <property type="evidence" value="ECO:0007669"/>
    <property type="project" value="InterPro"/>
</dbReference>
<accession>A0A0C2MGF0</accession>
<dbReference type="AlphaFoldDB" id="A0A0C2MGF0"/>
<evidence type="ECO:0000313" key="3">
    <source>
        <dbReference type="Proteomes" id="UP000031668"/>
    </source>
</evidence>
<dbReference type="EMBL" id="JWZT01003573">
    <property type="protein sequence ID" value="KII66256.1"/>
    <property type="molecule type" value="Genomic_DNA"/>
</dbReference>
<protein>
    <recommendedName>
        <fullName evidence="1">CCHC-type domain-containing protein</fullName>
    </recommendedName>
</protein>
<dbReference type="PANTHER" id="PTHR33198">
    <property type="entry name" value="ANK_REP_REGION DOMAIN-CONTAINING PROTEIN-RELATED"/>
    <property type="match status" value="1"/>
</dbReference>
<dbReference type="InterPro" id="IPR036875">
    <property type="entry name" value="Znf_CCHC_sf"/>
</dbReference>
<organism evidence="2 3">
    <name type="scientific">Thelohanellus kitauei</name>
    <name type="common">Myxosporean</name>
    <dbReference type="NCBI Taxonomy" id="669202"/>
    <lineage>
        <taxon>Eukaryota</taxon>
        <taxon>Metazoa</taxon>
        <taxon>Cnidaria</taxon>
        <taxon>Myxozoa</taxon>
        <taxon>Myxosporea</taxon>
        <taxon>Bivalvulida</taxon>
        <taxon>Platysporina</taxon>
        <taxon>Myxobolidae</taxon>
        <taxon>Thelohanellus</taxon>
    </lineage>
</organism>
<evidence type="ECO:0000259" key="1">
    <source>
        <dbReference type="SMART" id="SM00343"/>
    </source>
</evidence>
<dbReference type="PANTHER" id="PTHR33198:SF19">
    <property type="entry name" value="CCHC-TYPE DOMAIN-CONTAINING PROTEIN"/>
    <property type="match status" value="1"/>
</dbReference>
<dbReference type="Gene3D" id="4.10.60.10">
    <property type="entry name" value="Zinc finger, CCHC-type"/>
    <property type="match status" value="1"/>
</dbReference>
<dbReference type="SMART" id="SM00343">
    <property type="entry name" value="ZnF_C2HC"/>
    <property type="match status" value="2"/>
</dbReference>
<keyword evidence="3" id="KW-1185">Reference proteome</keyword>
<dbReference type="InterPro" id="IPR001878">
    <property type="entry name" value="Znf_CCHC"/>
</dbReference>
<dbReference type="OrthoDB" id="6496131at2759"/>